<dbReference type="InterPro" id="IPR036869">
    <property type="entry name" value="J_dom_sf"/>
</dbReference>
<keyword evidence="5" id="KW-0539">Nucleus</keyword>
<proteinExistence type="predicted"/>
<dbReference type="GO" id="GO:0000390">
    <property type="term" value="P:spliceosomal complex disassembly"/>
    <property type="evidence" value="ECO:0007669"/>
    <property type="project" value="TreeGrafter"/>
</dbReference>
<evidence type="ECO:0000313" key="9">
    <source>
        <dbReference type="Proteomes" id="UP000799776"/>
    </source>
</evidence>
<protein>
    <submittedName>
        <fullName evidence="8">DnaJ-domain-containing protein</fullName>
    </submittedName>
</protein>
<keyword evidence="3" id="KW-0963">Cytoplasm</keyword>
<evidence type="ECO:0000313" key="8">
    <source>
        <dbReference type="EMBL" id="KAF2086459.1"/>
    </source>
</evidence>
<dbReference type="InterPro" id="IPR052094">
    <property type="entry name" value="Pre-mRNA-splicing_ERAD"/>
</dbReference>
<dbReference type="Proteomes" id="UP000799776">
    <property type="component" value="Unassembled WGS sequence"/>
</dbReference>
<gene>
    <name evidence="8" type="ORF">K490DRAFT_66653</name>
</gene>
<dbReference type="SMART" id="SM00271">
    <property type="entry name" value="DnaJ"/>
    <property type="match status" value="1"/>
</dbReference>
<dbReference type="AlphaFoldDB" id="A0A9P4LWG6"/>
<dbReference type="GO" id="GO:0005681">
    <property type="term" value="C:spliceosomal complex"/>
    <property type="evidence" value="ECO:0007669"/>
    <property type="project" value="TreeGrafter"/>
</dbReference>
<evidence type="ECO:0000256" key="2">
    <source>
        <dbReference type="ARBA" id="ARBA00004496"/>
    </source>
</evidence>
<comment type="subcellular location">
    <subcellularLocation>
        <location evidence="2">Cytoplasm</location>
    </subcellularLocation>
    <subcellularLocation>
        <location evidence="1">Nucleus</location>
    </subcellularLocation>
</comment>
<evidence type="ECO:0000256" key="1">
    <source>
        <dbReference type="ARBA" id="ARBA00004123"/>
    </source>
</evidence>
<dbReference type="GO" id="GO:0005737">
    <property type="term" value="C:cytoplasm"/>
    <property type="evidence" value="ECO:0007669"/>
    <property type="project" value="UniProtKB-SubCell"/>
</dbReference>
<feature type="compositionally biased region" description="Polar residues" evidence="6">
    <location>
        <begin position="20"/>
        <end position="34"/>
    </location>
</feature>
<feature type="region of interest" description="Disordered" evidence="6">
    <location>
        <begin position="1"/>
        <end position="145"/>
    </location>
</feature>
<sequence>MKNTQTPQKGKSPKSSSSKTPNSFHRNRDQTSSPLDDFLLDPTARAAKEKAAADRAYNEWKETEEASRKKGWKHSQAQRDFIRAEVRKTQKHEEHLHEKAATRKAQRAERMRKKAAAEMKRKKEEEEKERMREREMENEEYTETQRFTRLQEQGDWWKILGVAEEAMQGEITKAYRLAALKHHPDKNLNDPDAAIRSKVVKRAYDHLKK</sequence>
<evidence type="ECO:0000256" key="3">
    <source>
        <dbReference type="ARBA" id="ARBA00022490"/>
    </source>
</evidence>
<keyword evidence="4" id="KW-0143">Chaperone</keyword>
<comment type="caution">
    <text evidence="8">The sequence shown here is derived from an EMBL/GenBank/DDBJ whole genome shotgun (WGS) entry which is preliminary data.</text>
</comment>
<dbReference type="CDD" id="cd06257">
    <property type="entry name" value="DnaJ"/>
    <property type="match status" value="1"/>
</dbReference>
<dbReference type="PANTHER" id="PTHR44313">
    <property type="entry name" value="DNAJ HOMOLOG SUBFAMILY C MEMBER 17"/>
    <property type="match status" value="1"/>
</dbReference>
<dbReference type="PANTHER" id="PTHR44313:SF1">
    <property type="entry name" value="DNAJ HOMOLOG SUBFAMILY C MEMBER 17"/>
    <property type="match status" value="1"/>
</dbReference>
<evidence type="ECO:0000256" key="5">
    <source>
        <dbReference type="ARBA" id="ARBA00023242"/>
    </source>
</evidence>
<feature type="domain" description="J" evidence="7">
    <location>
        <begin position="155"/>
        <end position="209"/>
    </location>
</feature>
<dbReference type="OrthoDB" id="10250354at2759"/>
<dbReference type="InterPro" id="IPR001623">
    <property type="entry name" value="DnaJ_domain"/>
</dbReference>
<dbReference type="SUPFAM" id="SSF46565">
    <property type="entry name" value="Chaperone J-domain"/>
    <property type="match status" value="1"/>
</dbReference>
<feature type="compositionally biased region" description="Basic and acidic residues" evidence="6">
    <location>
        <begin position="80"/>
        <end position="135"/>
    </location>
</feature>
<evidence type="ECO:0000256" key="6">
    <source>
        <dbReference type="SAM" id="MobiDB-lite"/>
    </source>
</evidence>
<evidence type="ECO:0000259" key="7">
    <source>
        <dbReference type="PROSITE" id="PS50076"/>
    </source>
</evidence>
<dbReference type="EMBL" id="ML978724">
    <property type="protein sequence ID" value="KAF2086459.1"/>
    <property type="molecule type" value="Genomic_DNA"/>
</dbReference>
<organism evidence="8 9">
    <name type="scientific">Saccharata proteae CBS 121410</name>
    <dbReference type="NCBI Taxonomy" id="1314787"/>
    <lineage>
        <taxon>Eukaryota</taxon>
        <taxon>Fungi</taxon>
        <taxon>Dikarya</taxon>
        <taxon>Ascomycota</taxon>
        <taxon>Pezizomycotina</taxon>
        <taxon>Dothideomycetes</taxon>
        <taxon>Dothideomycetes incertae sedis</taxon>
        <taxon>Botryosphaeriales</taxon>
        <taxon>Saccharataceae</taxon>
        <taxon>Saccharata</taxon>
    </lineage>
</organism>
<reference evidence="8" key="1">
    <citation type="journal article" date="2020" name="Stud. Mycol.">
        <title>101 Dothideomycetes genomes: a test case for predicting lifestyles and emergence of pathogens.</title>
        <authorList>
            <person name="Haridas S."/>
            <person name="Albert R."/>
            <person name="Binder M."/>
            <person name="Bloem J."/>
            <person name="Labutti K."/>
            <person name="Salamov A."/>
            <person name="Andreopoulos B."/>
            <person name="Baker S."/>
            <person name="Barry K."/>
            <person name="Bills G."/>
            <person name="Bluhm B."/>
            <person name="Cannon C."/>
            <person name="Castanera R."/>
            <person name="Culley D."/>
            <person name="Daum C."/>
            <person name="Ezra D."/>
            <person name="Gonzalez J."/>
            <person name="Henrissat B."/>
            <person name="Kuo A."/>
            <person name="Liang C."/>
            <person name="Lipzen A."/>
            <person name="Lutzoni F."/>
            <person name="Magnuson J."/>
            <person name="Mondo S."/>
            <person name="Nolan M."/>
            <person name="Ohm R."/>
            <person name="Pangilinan J."/>
            <person name="Park H.-J."/>
            <person name="Ramirez L."/>
            <person name="Alfaro M."/>
            <person name="Sun H."/>
            <person name="Tritt A."/>
            <person name="Yoshinaga Y."/>
            <person name="Zwiers L.-H."/>
            <person name="Turgeon B."/>
            <person name="Goodwin S."/>
            <person name="Spatafora J."/>
            <person name="Crous P."/>
            <person name="Grigoriev I."/>
        </authorList>
    </citation>
    <scope>NUCLEOTIDE SEQUENCE</scope>
    <source>
        <strain evidence="8">CBS 121410</strain>
    </source>
</reference>
<dbReference type="Pfam" id="PF00226">
    <property type="entry name" value="DnaJ"/>
    <property type="match status" value="1"/>
</dbReference>
<feature type="compositionally biased region" description="Low complexity" evidence="6">
    <location>
        <begin position="9"/>
        <end position="19"/>
    </location>
</feature>
<keyword evidence="9" id="KW-1185">Reference proteome</keyword>
<accession>A0A9P4LWG6</accession>
<evidence type="ECO:0000256" key="4">
    <source>
        <dbReference type="ARBA" id="ARBA00023186"/>
    </source>
</evidence>
<dbReference type="PROSITE" id="PS50076">
    <property type="entry name" value="DNAJ_2"/>
    <property type="match status" value="1"/>
</dbReference>
<name>A0A9P4LWG6_9PEZI</name>
<feature type="compositionally biased region" description="Basic and acidic residues" evidence="6">
    <location>
        <begin position="46"/>
        <end position="68"/>
    </location>
</feature>
<dbReference type="PRINTS" id="PR00625">
    <property type="entry name" value="JDOMAIN"/>
</dbReference>
<dbReference type="Gene3D" id="1.10.287.110">
    <property type="entry name" value="DnaJ domain"/>
    <property type="match status" value="1"/>
</dbReference>